<dbReference type="GO" id="GO:0004645">
    <property type="term" value="F:1,4-alpha-oligoglucan phosphorylase activity"/>
    <property type="evidence" value="ECO:0007669"/>
    <property type="project" value="InterPro"/>
</dbReference>
<dbReference type="PIRSF" id="PIRSF000478">
    <property type="entry name" value="TP_PyNP"/>
    <property type="match status" value="1"/>
</dbReference>
<dbReference type="InterPro" id="IPR017872">
    <property type="entry name" value="Pyrmidine_PPase_CS"/>
</dbReference>
<dbReference type="GO" id="GO:0009032">
    <property type="term" value="F:thymidine phosphorylase activity"/>
    <property type="evidence" value="ECO:0007669"/>
    <property type="project" value="UniProtKB-EC"/>
</dbReference>
<organism evidence="8 9">
    <name type="scientific">Crateriforma conspicua</name>
    <dbReference type="NCBI Taxonomy" id="2527996"/>
    <lineage>
        <taxon>Bacteria</taxon>
        <taxon>Pseudomonadati</taxon>
        <taxon>Planctomycetota</taxon>
        <taxon>Planctomycetia</taxon>
        <taxon>Planctomycetales</taxon>
        <taxon>Planctomycetaceae</taxon>
        <taxon>Crateriforma</taxon>
    </lineage>
</organism>
<dbReference type="GO" id="GO:0005829">
    <property type="term" value="C:cytosol"/>
    <property type="evidence" value="ECO:0007669"/>
    <property type="project" value="TreeGrafter"/>
</dbReference>
<dbReference type="AlphaFoldDB" id="A0A5C6FZ64"/>
<dbReference type="SUPFAM" id="SSF54680">
    <property type="entry name" value="Pyrimidine nucleoside phosphorylase C-terminal domain"/>
    <property type="match status" value="1"/>
</dbReference>
<gene>
    <name evidence="8" type="primary">pdp</name>
    <name evidence="8" type="ORF">V7x_18260</name>
</gene>
<feature type="domain" description="Pyrimidine nucleoside phosphorylase C-terminal" evidence="7">
    <location>
        <begin position="337"/>
        <end position="410"/>
    </location>
</feature>
<dbReference type="Pfam" id="PF07831">
    <property type="entry name" value="PYNP_C"/>
    <property type="match status" value="1"/>
</dbReference>
<dbReference type="PANTHER" id="PTHR10515:SF0">
    <property type="entry name" value="THYMIDINE PHOSPHORYLASE"/>
    <property type="match status" value="1"/>
</dbReference>
<evidence type="ECO:0000256" key="1">
    <source>
        <dbReference type="ARBA" id="ARBA00006915"/>
    </source>
</evidence>
<dbReference type="GO" id="GO:0006206">
    <property type="term" value="P:pyrimidine nucleobase metabolic process"/>
    <property type="evidence" value="ECO:0007669"/>
    <property type="project" value="InterPro"/>
</dbReference>
<dbReference type="PROSITE" id="PS00647">
    <property type="entry name" value="THYMID_PHOSPHORYLASE"/>
    <property type="match status" value="1"/>
</dbReference>
<dbReference type="InterPro" id="IPR018090">
    <property type="entry name" value="Pyrmidine_PPas_bac/euk"/>
</dbReference>
<comment type="subunit">
    <text evidence="2">Homodimer.</text>
</comment>
<protein>
    <recommendedName>
        <fullName evidence="3">thymidine phosphorylase</fullName>
        <ecNumber evidence="3">2.4.2.4</ecNumber>
    </recommendedName>
</protein>
<dbReference type="Gene3D" id="1.20.970.10">
    <property type="entry name" value="Transferase, Pyrimidine Nucleoside Phosphorylase, Chain C"/>
    <property type="match status" value="1"/>
</dbReference>
<dbReference type="SUPFAM" id="SSF52418">
    <property type="entry name" value="Nucleoside phosphorylase/phosphoribosyltransferase catalytic domain"/>
    <property type="match status" value="1"/>
</dbReference>
<name>A0A5C6FZ64_9PLAN</name>
<dbReference type="EC" id="2.4.2.4" evidence="3"/>
<dbReference type="InterPro" id="IPR036320">
    <property type="entry name" value="Glycosyl_Trfase_fam3_N_dom_sf"/>
</dbReference>
<evidence type="ECO:0000259" key="7">
    <source>
        <dbReference type="SMART" id="SM00941"/>
    </source>
</evidence>
<evidence type="ECO:0000256" key="2">
    <source>
        <dbReference type="ARBA" id="ARBA00011738"/>
    </source>
</evidence>
<dbReference type="Proteomes" id="UP000316476">
    <property type="component" value="Unassembled WGS sequence"/>
</dbReference>
<keyword evidence="5 8" id="KW-0808">Transferase</keyword>
<dbReference type="InterPro" id="IPR036566">
    <property type="entry name" value="PYNP-like_C_sf"/>
</dbReference>
<dbReference type="InterPro" id="IPR000312">
    <property type="entry name" value="Glycosyl_Trfase_fam3"/>
</dbReference>
<reference evidence="8 9" key="1">
    <citation type="submission" date="2019-02" db="EMBL/GenBank/DDBJ databases">
        <title>Deep-cultivation of Planctomycetes and their phenomic and genomic characterization uncovers novel biology.</title>
        <authorList>
            <person name="Wiegand S."/>
            <person name="Jogler M."/>
            <person name="Boedeker C."/>
            <person name="Pinto D."/>
            <person name="Vollmers J."/>
            <person name="Rivas-Marin E."/>
            <person name="Kohn T."/>
            <person name="Peeters S.H."/>
            <person name="Heuer A."/>
            <person name="Rast P."/>
            <person name="Oberbeckmann S."/>
            <person name="Bunk B."/>
            <person name="Jeske O."/>
            <person name="Meyerdierks A."/>
            <person name="Storesund J.E."/>
            <person name="Kallscheuer N."/>
            <person name="Luecker S."/>
            <person name="Lage O.M."/>
            <person name="Pohl T."/>
            <person name="Merkel B.J."/>
            <person name="Hornburger P."/>
            <person name="Mueller R.-W."/>
            <person name="Bruemmer F."/>
            <person name="Labrenz M."/>
            <person name="Spormann A.M."/>
            <person name="Op Den Camp H."/>
            <person name="Overmann J."/>
            <person name="Amann R."/>
            <person name="Jetten M.S.M."/>
            <person name="Mascher T."/>
            <person name="Medema M.H."/>
            <person name="Devos D.P."/>
            <person name="Kaster A.-K."/>
            <person name="Ovreas L."/>
            <person name="Rohde M."/>
            <person name="Galperin M.Y."/>
            <person name="Jogler C."/>
        </authorList>
    </citation>
    <scope>NUCLEOTIDE SEQUENCE [LARGE SCALE GENOMIC DNA]</scope>
    <source>
        <strain evidence="8 9">V7</strain>
    </source>
</reference>
<dbReference type="RefSeq" id="WP_146412932.1">
    <property type="nucleotide sequence ID" value="NZ_SJPZ01000001.1"/>
</dbReference>
<dbReference type="EMBL" id="SJPZ01000001">
    <property type="protein sequence ID" value="TWU66263.1"/>
    <property type="molecule type" value="Genomic_DNA"/>
</dbReference>
<dbReference type="SUPFAM" id="SSF47648">
    <property type="entry name" value="Nucleoside phosphorylase/phosphoribosyltransferase N-terminal domain"/>
    <property type="match status" value="1"/>
</dbReference>
<evidence type="ECO:0000313" key="9">
    <source>
        <dbReference type="Proteomes" id="UP000316476"/>
    </source>
</evidence>
<dbReference type="InterPro" id="IPR035902">
    <property type="entry name" value="Nuc_phospho_transferase"/>
</dbReference>
<dbReference type="NCBIfam" id="TIGR02644">
    <property type="entry name" value="Y_phosphoryl"/>
    <property type="match status" value="1"/>
</dbReference>
<dbReference type="NCBIfam" id="NF004490">
    <property type="entry name" value="PRK05820.1"/>
    <property type="match status" value="1"/>
</dbReference>
<evidence type="ECO:0000256" key="4">
    <source>
        <dbReference type="ARBA" id="ARBA00022676"/>
    </source>
</evidence>
<dbReference type="InterPro" id="IPR000053">
    <property type="entry name" value="Thymidine/pyrmidine_PPase"/>
</dbReference>
<accession>A0A5C6FZ64</accession>
<keyword evidence="4 8" id="KW-0328">Glycosyltransferase</keyword>
<sequence length="427" mass="45546">MITDLLATKRDAAELSGEQIRSLIEGFVRDEVADYQMSAFAMAVRINGMTDAETSALTEAMVDSGDRFDRLTDRPRLDKHSTGGVGDKISLILAPLLAAAGAEVPMISGRGLGHTGGTLDKLEAIPEFQIDLSAARRNEVLKQVGACIVGADASIAPADRRLYALRDVTATIDSIPLITASILSKKLAATLDALLIDVKVGRGAFMTSVEQAESLAGSLIRVGTDSGLPTAAILSDMSQPLGRSIGNANEVNESLDVLDGGGPDEVRELTLASAEILLVQGGLATDVDQARNILTRLLDDGSAMEKFQQMVQAQGGRLPERLTLADAHVITAPESGTIAQIDAIELARVVAVMGGGRQKVDDVIDATVGLDVHERVGNRVETGQPIATLYQDGEPDVRYIQRVHDAIVIRQQQVEERPLLIRRYPFE</sequence>
<evidence type="ECO:0000256" key="5">
    <source>
        <dbReference type="ARBA" id="ARBA00022679"/>
    </source>
</evidence>
<evidence type="ECO:0000256" key="6">
    <source>
        <dbReference type="ARBA" id="ARBA00048550"/>
    </source>
</evidence>
<dbReference type="InterPro" id="IPR017459">
    <property type="entry name" value="Glycosyl_Trfase_fam3_N_dom"/>
</dbReference>
<dbReference type="SMART" id="SM00941">
    <property type="entry name" value="PYNP_C"/>
    <property type="match status" value="1"/>
</dbReference>
<dbReference type="Pfam" id="PF00591">
    <property type="entry name" value="Glycos_transf_3"/>
    <property type="match status" value="1"/>
</dbReference>
<dbReference type="PANTHER" id="PTHR10515">
    <property type="entry name" value="THYMIDINE PHOSPHORYLASE"/>
    <property type="match status" value="1"/>
</dbReference>
<dbReference type="GO" id="GO:0006213">
    <property type="term" value="P:pyrimidine nucleoside metabolic process"/>
    <property type="evidence" value="ECO:0007669"/>
    <property type="project" value="InterPro"/>
</dbReference>
<dbReference type="InterPro" id="IPR013102">
    <property type="entry name" value="PYNP_C"/>
</dbReference>
<comment type="caution">
    <text evidence="8">The sequence shown here is derived from an EMBL/GenBank/DDBJ whole genome shotgun (WGS) entry which is preliminary data.</text>
</comment>
<proteinExistence type="inferred from homology"/>
<evidence type="ECO:0000256" key="3">
    <source>
        <dbReference type="ARBA" id="ARBA00011892"/>
    </source>
</evidence>
<comment type="catalytic activity">
    <reaction evidence="6">
        <text>thymidine + phosphate = 2-deoxy-alpha-D-ribose 1-phosphate + thymine</text>
        <dbReference type="Rhea" id="RHEA:16037"/>
        <dbReference type="ChEBI" id="CHEBI:17748"/>
        <dbReference type="ChEBI" id="CHEBI:17821"/>
        <dbReference type="ChEBI" id="CHEBI:43474"/>
        <dbReference type="ChEBI" id="CHEBI:57259"/>
        <dbReference type="EC" id="2.4.2.4"/>
    </reaction>
</comment>
<evidence type="ECO:0000313" key="8">
    <source>
        <dbReference type="EMBL" id="TWU66263.1"/>
    </source>
</evidence>
<dbReference type="Gene3D" id="3.90.1170.30">
    <property type="entry name" value="Pyrimidine nucleoside phosphorylase-like, C-terminal domain"/>
    <property type="match status" value="1"/>
</dbReference>
<comment type="similarity">
    <text evidence="1">Belongs to the thymidine/pyrimidine-nucleoside phosphorylase family.</text>
</comment>
<dbReference type="FunFam" id="3.40.1030.10:FF:000003">
    <property type="entry name" value="Pyrimidine-nucleoside phosphorylase"/>
    <property type="match status" value="1"/>
</dbReference>
<dbReference type="OrthoDB" id="9763887at2"/>
<dbReference type="Pfam" id="PF02885">
    <property type="entry name" value="Glycos_trans_3N"/>
    <property type="match status" value="1"/>
</dbReference>
<dbReference type="Gene3D" id="3.40.1030.10">
    <property type="entry name" value="Nucleoside phosphorylase/phosphoribosyltransferase catalytic domain"/>
    <property type="match status" value="1"/>
</dbReference>